<dbReference type="EMBL" id="MK287936">
    <property type="protein sequence ID" value="QDF59313.1"/>
    <property type="molecule type" value="mRNA"/>
</dbReference>
<dbReference type="InterPro" id="IPR034686">
    <property type="entry name" value="Terpene_cyclase-like_2"/>
</dbReference>
<dbReference type="GO" id="GO:0008299">
    <property type="term" value="P:isoprenoid biosynthetic process"/>
    <property type="evidence" value="ECO:0007669"/>
    <property type="project" value="UniProtKB-ARBA"/>
</dbReference>
<reference evidence="7" key="1">
    <citation type="submission" date="2018-12" db="EMBL/GenBank/DDBJ databases">
        <authorList>
            <person name="Al-Salihi S.A."/>
        </authorList>
    </citation>
    <scope>NUCLEOTIDE SEQUENCE</scope>
</reference>
<proteinExistence type="evidence at transcript level"/>
<dbReference type="GO" id="GO:0046872">
    <property type="term" value="F:metal ion binding"/>
    <property type="evidence" value="ECO:0007669"/>
    <property type="project" value="UniProtKB-KW"/>
</dbReference>
<dbReference type="InterPro" id="IPR008949">
    <property type="entry name" value="Isoprenoid_synthase_dom_sf"/>
</dbReference>
<dbReference type="Pfam" id="PF19086">
    <property type="entry name" value="Terpene_syn_C_2"/>
    <property type="match status" value="1"/>
</dbReference>
<keyword evidence="3 6" id="KW-0479">Metal-binding</keyword>
<evidence type="ECO:0000256" key="5">
    <source>
        <dbReference type="ARBA" id="ARBA00023239"/>
    </source>
</evidence>
<evidence type="ECO:0000256" key="6">
    <source>
        <dbReference type="RuleBase" id="RU366034"/>
    </source>
</evidence>
<name>A0A4Y6HU34_9AGAR</name>
<dbReference type="SFLD" id="SFLDG01020">
    <property type="entry name" value="Terpene_Cyclase_Like_2"/>
    <property type="match status" value="1"/>
</dbReference>
<evidence type="ECO:0000256" key="2">
    <source>
        <dbReference type="ARBA" id="ARBA00006333"/>
    </source>
</evidence>
<protein>
    <recommendedName>
        <fullName evidence="6">Terpene synthase</fullName>
        <ecNumber evidence="6">4.2.3.-</ecNumber>
    </recommendedName>
</protein>
<keyword evidence="4 6" id="KW-0460">Magnesium</keyword>
<dbReference type="SFLD" id="SFLDS00005">
    <property type="entry name" value="Isoprenoid_Synthase_Type_I"/>
    <property type="match status" value="1"/>
</dbReference>
<evidence type="ECO:0000313" key="7">
    <source>
        <dbReference type="EMBL" id="QDF59313.1"/>
    </source>
</evidence>
<accession>A0A4Y6HU34</accession>
<dbReference type="EC" id="4.2.3.-" evidence="6"/>
<reference evidence="7" key="2">
    <citation type="journal article" date="2019" name="Mol. Biotechnol.">
        <title>The Biogenetic Origin of the Biologically Active Naematolin of Hypholoma Species Involves an Unusual Sesquiterpene Synthase.</title>
        <authorList>
            <person name="Al-Salihi S.A.A."/>
            <person name="Dao T.T."/>
            <person name="Williams K."/>
            <person name="Bailey A.M."/>
            <person name="Foster G.D."/>
        </authorList>
    </citation>
    <scope>NUCLEOTIDE SEQUENCE</scope>
</reference>
<comment type="similarity">
    <text evidence="2 6">Belongs to the terpene synthase family.</text>
</comment>
<gene>
    <name evidence="7" type="primary">SAAS1</name>
</gene>
<sequence>MSAQQYIIPDLLANWPWQRVSNSMLDEVRDEANEWVMSLGLFEPAQFKKFRACDFNLLASFIGPLESKEHLRVACDLMNFYFAFDEYTDVASREEAMKIAQGVMDAFKTRSAEPSSSKITEMARQFFRRTVDVVGEDSPAINQFITDFDTYTTAVIQEADDRAEGTIRNVADYFTLRRETCGAKPSFSFFALGLNMPTEVFEHPLIMSTVECATDLIAIVNDMHSYGLERARGLDGHNVVTSIMYEHQLDLQGALYWLAGYAEDTIAKFFSEKERLPSWGRAVDLSVQEFVDRLGRCVRGYDAWSYETNRYYGNCGVQIRQTRRITLPGNDSGYITKKEMGVSIA</sequence>
<keyword evidence="5 6" id="KW-0456">Lyase</keyword>
<evidence type="ECO:0000256" key="3">
    <source>
        <dbReference type="ARBA" id="ARBA00022723"/>
    </source>
</evidence>
<evidence type="ECO:0000256" key="1">
    <source>
        <dbReference type="ARBA" id="ARBA00001946"/>
    </source>
</evidence>
<organism evidence="7">
    <name type="scientific">Hypholoma fasciculare</name>
    <dbReference type="NCBI Taxonomy" id="72129"/>
    <lineage>
        <taxon>Eukaryota</taxon>
        <taxon>Fungi</taxon>
        <taxon>Dikarya</taxon>
        <taxon>Basidiomycota</taxon>
        <taxon>Agaricomycotina</taxon>
        <taxon>Agaricomycetes</taxon>
        <taxon>Agaricomycetidae</taxon>
        <taxon>Agaricales</taxon>
        <taxon>Agaricineae</taxon>
        <taxon>Strophariaceae</taxon>
        <taxon>Hypholoma</taxon>
    </lineage>
</organism>
<comment type="cofactor">
    <cofactor evidence="1 6">
        <name>Mg(2+)</name>
        <dbReference type="ChEBI" id="CHEBI:18420"/>
    </cofactor>
</comment>
<dbReference type="PANTHER" id="PTHR35201:SF4">
    <property type="entry name" value="BETA-PINACENE SYNTHASE-RELATED"/>
    <property type="match status" value="1"/>
</dbReference>
<evidence type="ECO:0000256" key="4">
    <source>
        <dbReference type="ARBA" id="ARBA00022842"/>
    </source>
</evidence>
<dbReference type="PANTHER" id="PTHR35201">
    <property type="entry name" value="TERPENE SYNTHASE"/>
    <property type="match status" value="1"/>
</dbReference>
<dbReference type="Gene3D" id="1.10.600.10">
    <property type="entry name" value="Farnesyl Diphosphate Synthase"/>
    <property type="match status" value="1"/>
</dbReference>
<dbReference type="SUPFAM" id="SSF48576">
    <property type="entry name" value="Terpenoid synthases"/>
    <property type="match status" value="1"/>
</dbReference>
<dbReference type="AlphaFoldDB" id="A0A4Y6HU34"/>
<dbReference type="GO" id="GO:0010333">
    <property type="term" value="F:terpene synthase activity"/>
    <property type="evidence" value="ECO:0007669"/>
    <property type="project" value="InterPro"/>
</dbReference>